<dbReference type="GO" id="GO:0031490">
    <property type="term" value="F:chromatin DNA binding"/>
    <property type="evidence" value="ECO:0007669"/>
    <property type="project" value="TreeGrafter"/>
</dbReference>
<sequence>MKSCGVSVATAVAAFGDEGKKMAAVKPSSETKEGSLSLTAEESETLSGLDSRLFGFVSLHEDGARTKTLLVKAVRCYESLILKAEGKMESEFFCQLGHFNLLLEDYPKALSAYQRYYSLQSDYWKNAAFLYGLGLVYFYFNAFHWAIKAFQEVLYVDPSFCRAKEIHLRLGLMFKVNTDYESSLKHFQLALIDSNPCTLSSVEIQFHIAHLYETQRKYHSAKEAYEQLLGTENLPAQVKATVLQQLGWMHHNMDLQGDKATKESYAIQYLQKSLEADPNSGQSWYFLGRCYSSIGKVQDAFISYRQSIDKSEASADTWCSIGVLYQQQNQPMDALQAYICAVQLDHGHAAAWMDLGTLYESCNQPQDAIKCYLNAARSKSCSNSSMLTGRIKFLQAQLCNLPQGSLQNKTKLLPSIEEAWSLPIPAELTSRQGAMNTAQQNSSENWNSDHTVSHTSVQQQVHSWCLTPQKLQHLEQLRINRDSLNPAQKLILGQLETQLVLMQQMRNRTNAVLPRVPSVSQLEVRSACFENPLSSGPFSAGDTPCGTSKTLGSTDTILVGDNYITGSGSNGNVPYLQQNTLTLPHNCTNLTSSTEEPWRKQLSNSTQGLHKDQSSHLAGSNDEQPSLSTGPAQYLQAASTGIQKQTGHRMLPSSSTQGTAFNHLYSHIATSGGQRGITFTKDSTSSGSRSSVPEISRHIGDTLNGCASVKGLSNHVQQLMAEPVCSPNHGDSTSPNLISYNPQISTLLVGKGSDSMVTGACDKVNNIHPESHAKTNTSVASSPSSVIPTTPSPKSTEQTTTHGITSLNSAHIRLQTINGEGLANSRSSNKTDLPTISHKTDHQIIPSVSVSIYSNSTEVLKACRNLDKNGLSNGHILLDKCPPPRPPSSPYPPLPKDKLNPPTPSIYLENKRDAFFPPLHQFCINPKNPVTVIRGLAGVLKLDLGLFSTKTLVEANNEHKVEVRTQLLQPADENWDPTGTKKIWHCESNRSHTTIAKYAQYQASSFQESLREENEKRMQHKEYSDNESTCSDKWKLQLHELTKLPAFVRVVSAGNLLSHLGHTVLGMNTVQLYMKVPGSRTPGHQENNNFCSVNINIGPGDCEWFVVPEDYWGVLNDFCEKNNLNFLMSSWWPNLEDLYEANVPVYRFIQRPGDLVWINAGTVHWVQAVGWCNNIAWNVGPLTACQYKLAVERYEWNKLQSVKSVVPMVHLSWNMARNIKVSDPKLFEMIKYCLMKILKQCQTLREALITAGKEVIWHGRTNHEPAHYCSICEVEVFDLLFVTNESNSQKTYIVHCHDCARKTSGNLNNFVVLEEYKMEDLMQVYDQFTLAPSVSSSSS</sequence>
<comment type="cofactor">
    <cofactor evidence="2">
        <name>L-ascorbate</name>
        <dbReference type="ChEBI" id="CHEBI:38290"/>
    </cofactor>
</comment>
<dbReference type="Gene3D" id="2.10.110.20">
    <property type="match status" value="1"/>
</dbReference>
<comment type="catalytic activity">
    <reaction evidence="14">
        <text>N(6),N(6),N(6)-trimethyl-L-lysyl(27)-[histone H3] + 2 2-oxoglutarate + 2 O2 = N(6)-methyl-L-lysyl(27)-[histone H3] + 2 formaldehyde + 2 succinate + 2 CO2</text>
        <dbReference type="Rhea" id="RHEA:60224"/>
        <dbReference type="Rhea" id="RHEA-COMP:15535"/>
        <dbReference type="Rhea" id="RHEA-COMP:15544"/>
        <dbReference type="ChEBI" id="CHEBI:15379"/>
        <dbReference type="ChEBI" id="CHEBI:16526"/>
        <dbReference type="ChEBI" id="CHEBI:16810"/>
        <dbReference type="ChEBI" id="CHEBI:16842"/>
        <dbReference type="ChEBI" id="CHEBI:30031"/>
        <dbReference type="ChEBI" id="CHEBI:61929"/>
        <dbReference type="ChEBI" id="CHEBI:61961"/>
        <dbReference type="EC" id="1.14.11.68"/>
    </reaction>
</comment>
<proteinExistence type="inferred from homology"/>
<feature type="region of interest" description="Disordered" evidence="16">
    <location>
        <begin position="674"/>
        <end position="693"/>
    </location>
</feature>
<dbReference type="InterPro" id="IPR003347">
    <property type="entry name" value="JmjC_dom"/>
</dbReference>
<feature type="repeat" description="TPR" evidence="15">
    <location>
        <begin position="315"/>
        <end position="348"/>
    </location>
</feature>
<dbReference type="InterPro" id="IPR048562">
    <property type="entry name" value="KDM6A_B-like_C-hel"/>
</dbReference>
<dbReference type="Gene3D" id="1.25.40.10">
    <property type="entry name" value="Tetratricopeptide repeat domain"/>
    <property type="match status" value="2"/>
</dbReference>
<dbReference type="PROSITE" id="PS50005">
    <property type="entry name" value="TPR"/>
    <property type="match status" value="3"/>
</dbReference>
<evidence type="ECO:0000256" key="11">
    <source>
        <dbReference type="ARBA" id="ARBA00023242"/>
    </source>
</evidence>
<protein>
    <recommendedName>
        <fullName evidence="13">[histone H3]-trimethyl-L-lysine(27) demethylase</fullName>
        <ecNumber evidence="13">1.14.11.68</ecNumber>
    </recommendedName>
</protein>
<evidence type="ECO:0000256" key="6">
    <source>
        <dbReference type="ARBA" id="ARBA00022833"/>
    </source>
</evidence>
<evidence type="ECO:0000256" key="8">
    <source>
        <dbReference type="ARBA" id="ARBA00022964"/>
    </source>
</evidence>
<dbReference type="FunFam" id="2.60.120.650:FF:000002">
    <property type="entry name" value="lysine-specific demethylase 6A isoform X2"/>
    <property type="match status" value="1"/>
</dbReference>
<comment type="similarity">
    <text evidence="12">Belongs to the UTX family.</text>
</comment>
<dbReference type="FunFam" id="1.20.58.1370:FF:000001">
    <property type="entry name" value="lysine-specific demethylase 6A isoform X2"/>
    <property type="match status" value="1"/>
</dbReference>
<comment type="subcellular location">
    <subcellularLocation>
        <location evidence="3">Nucleus</location>
    </subcellularLocation>
</comment>
<dbReference type="EC" id="1.14.11.68" evidence="13"/>
<evidence type="ECO:0000313" key="19">
    <source>
        <dbReference type="Proteomes" id="UP000694561"/>
    </source>
</evidence>
<accession>A0A8C6FCN6</accession>
<dbReference type="InterPro" id="IPR048560">
    <property type="entry name" value="KDM6A_B-like_GATAL"/>
</dbReference>
<feature type="compositionally biased region" description="Polar residues" evidence="16">
    <location>
        <begin position="587"/>
        <end position="608"/>
    </location>
</feature>
<dbReference type="InterPro" id="IPR046941">
    <property type="entry name" value="KDM6_GATAL_sf"/>
</dbReference>
<dbReference type="Gene3D" id="1.20.58.1370">
    <property type="match status" value="2"/>
</dbReference>
<keyword evidence="15" id="KW-0802">TPR repeat</keyword>
<feature type="repeat" description="TPR" evidence="15">
    <location>
        <begin position="90"/>
        <end position="123"/>
    </location>
</feature>
<evidence type="ECO:0000256" key="13">
    <source>
        <dbReference type="ARBA" id="ARBA00034525"/>
    </source>
</evidence>
<dbReference type="PROSITE" id="PS51184">
    <property type="entry name" value="JMJC"/>
    <property type="match status" value="1"/>
</dbReference>
<evidence type="ECO:0000256" key="1">
    <source>
        <dbReference type="ARBA" id="ARBA00001954"/>
    </source>
</evidence>
<evidence type="ECO:0000256" key="2">
    <source>
        <dbReference type="ARBA" id="ARBA00001961"/>
    </source>
</evidence>
<evidence type="ECO:0000256" key="14">
    <source>
        <dbReference type="ARBA" id="ARBA00048695"/>
    </source>
</evidence>
<organism evidence="18 19">
    <name type="scientific">Monodon monoceros</name>
    <name type="common">Narwhal</name>
    <name type="synonym">Ceratodon monodon</name>
    <dbReference type="NCBI Taxonomy" id="40151"/>
    <lineage>
        <taxon>Eukaryota</taxon>
        <taxon>Metazoa</taxon>
        <taxon>Chordata</taxon>
        <taxon>Craniata</taxon>
        <taxon>Vertebrata</taxon>
        <taxon>Euteleostomi</taxon>
        <taxon>Mammalia</taxon>
        <taxon>Eutheria</taxon>
        <taxon>Laurasiatheria</taxon>
        <taxon>Artiodactyla</taxon>
        <taxon>Whippomorpha</taxon>
        <taxon>Cetacea</taxon>
        <taxon>Odontoceti</taxon>
        <taxon>Monodontidae</taxon>
        <taxon>Monodon</taxon>
    </lineage>
</organism>
<dbReference type="SUPFAM" id="SSF51197">
    <property type="entry name" value="Clavaminate synthase-like"/>
    <property type="match status" value="1"/>
</dbReference>
<gene>
    <name evidence="18" type="primary">UTY</name>
</gene>
<evidence type="ECO:0000256" key="9">
    <source>
        <dbReference type="ARBA" id="ARBA00023002"/>
    </source>
</evidence>
<evidence type="ECO:0000313" key="18">
    <source>
        <dbReference type="Ensembl" id="ENSMMNP00015026073.1"/>
    </source>
</evidence>
<evidence type="ECO:0000256" key="5">
    <source>
        <dbReference type="ARBA" id="ARBA00022723"/>
    </source>
</evidence>
<dbReference type="Proteomes" id="UP000694561">
    <property type="component" value="Unplaced"/>
</dbReference>
<keyword evidence="19" id="KW-1185">Reference proteome</keyword>
<keyword evidence="6" id="KW-0862">Zinc</keyword>
<dbReference type="Gene3D" id="2.60.120.650">
    <property type="entry name" value="Cupin"/>
    <property type="match status" value="1"/>
</dbReference>
<reference evidence="18" key="2">
    <citation type="submission" date="2025-09" db="UniProtKB">
        <authorList>
            <consortium name="Ensembl"/>
        </authorList>
    </citation>
    <scope>IDENTIFICATION</scope>
</reference>
<evidence type="ECO:0000256" key="10">
    <source>
        <dbReference type="ARBA" id="ARBA00023004"/>
    </source>
</evidence>
<dbReference type="GO" id="GO:0010468">
    <property type="term" value="P:regulation of gene expression"/>
    <property type="evidence" value="ECO:0007669"/>
    <property type="project" value="TreeGrafter"/>
</dbReference>
<dbReference type="InterPro" id="IPR019734">
    <property type="entry name" value="TPR_rpt"/>
</dbReference>
<reference evidence="18" key="1">
    <citation type="submission" date="2025-08" db="UniProtKB">
        <authorList>
            <consortium name="Ensembl"/>
        </authorList>
    </citation>
    <scope>IDENTIFICATION</scope>
</reference>
<evidence type="ECO:0000256" key="12">
    <source>
        <dbReference type="ARBA" id="ARBA00034483"/>
    </source>
</evidence>
<keyword evidence="10" id="KW-0408">Iron</keyword>
<feature type="repeat" description="TPR" evidence="15">
    <location>
        <begin position="127"/>
        <end position="160"/>
    </location>
</feature>
<dbReference type="GO" id="GO:0000978">
    <property type="term" value="F:RNA polymerase II cis-regulatory region sequence-specific DNA binding"/>
    <property type="evidence" value="ECO:0007669"/>
    <property type="project" value="TreeGrafter"/>
</dbReference>
<dbReference type="GO" id="GO:0046872">
    <property type="term" value="F:metal ion binding"/>
    <property type="evidence" value="ECO:0007669"/>
    <property type="project" value="UniProtKB-KW"/>
</dbReference>
<feature type="region of interest" description="Disordered" evidence="16">
    <location>
        <begin position="877"/>
        <end position="900"/>
    </location>
</feature>
<feature type="region of interest" description="Disordered" evidence="16">
    <location>
        <begin position="587"/>
        <end position="630"/>
    </location>
</feature>
<comment type="cofactor">
    <cofactor evidence="1">
        <name>Fe(2+)</name>
        <dbReference type="ChEBI" id="CHEBI:29033"/>
    </cofactor>
</comment>
<evidence type="ECO:0000259" key="17">
    <source>
        <dbReference type="PROSITE" id="PS51184"/>
    </source>
</evidence>
<keyword evidence="7" id="KW-0156">Chromatin regulator</keyword>
<dbReference type="FunFam" id="2.10.110.20:FF:000001">
    <property type="entry name" value="lysine-specific demethylase 6A isoform X2"/>
    <property type="match status" value="1"/>
</dbReference>
<feature type="compositionally biased region" description="Low complexity" evidence="16">
    <location>
        <begin position="777"/>
        <end position="796"/>
    </location>
</feature>
<evidence type="ECO:0000256" key="16">
    <source>
        <dbReference type="SAM" id="MobiDB-lite"/>
    </source>
</evidence>
<keyword evidence="4" id="KW-0597">Phosphoprotein</keyword>
<dbReference type="InterPro" id="IPR011990">
    <property type="entry name" value="TPR-like_helical_dom_sf"/>
</dbReference>
<dbReference type="GO" id="GO:0007507">
    <property type="term" value="P:heart development"/>
    <property type="evidence" value="ECO:0007669"/>
    <property type="project" value="TreeGrafter"/>
</dbReference>
<dbReference type="Ensembl" id="ENSMMNT00015028657.1">
    <property type="protein sequence ID" value="ENSMMNP00015026073.1"/>
    <property type="gene ID" value="ENSMMNG00015018938.1"/>
</dbReference>
<keyword evidence="9" id="KW-0560">Oxidoreductase</keyword>
<dbReference type="SUPFAM" id="SSF48452">
    <property type="entry name" value="TPR-like"/>
    <property type="match status" value="2"/>
</dbReference>
<dbReference type="FunFam" id="1.25.40.10:FF:000022">
    <property type="entry name" value="lysine-specific demethylase 6A isoform X1"/>
    <property type="match status" value="1"/>
</dbReference>
<dbReference type="PANTHER" id="PTHR14017:SF25">
    <property type="entry name" value="HISTONE DEMETHYLASE UTY"/>
    <property type="match status" value="1"/>
</dbReference>
<dbReference type="Pfam" id="PF13181">
    <property type="entry name" value="TPR_8"/>
    <property type="match status" value="1"/>
</dbReference>
<keyword evidence="8" id="KW-0223">Dioxygenase</keyword>
<feature type="region of interest" description="Disordered" evidence="16">
    <location>
        <begin position="769"/>
        <end position="801"/>
    </location>
</feature>
<dbReference type="FunFam" id="1.25.40.10:FF:000011">
    <property type="entry name" value="lysine-specific demethylase 6A isoform X3"/>
    <property type="match status" value="1"/>
</dbReference>
<dbReference type="GeneTree" id="ENSGT00940000155202"/>
<dbReference type="PANTHER" id="PTHR14017">
    <property type="entry name" value="LYSINE-SPECIFIC DEMETHYLASE"/>
    <property type="match status" value="1"/>
</dbReference>
<dbReference type="Pfam" id="PF21326">
    <property type="entry name" value="KDM6_GATAL"/>
    <property type="match status" value="1"/>
</dbReference>
<dbReference type="GO" id="GO:0071558">
    <property type="term" value="F:histone H3K27me2/H3K27me3 demethylase activity"/>
    <property type="evidence" value="ECO:0007669"/>
    <property type="project" value="UniProtKB-EC"/>
</dbReference>
<feature type="compositionally biased region" description="Polar residues" evidence="16">
    <location>
        <begin position="615"/>
        <end position="630"/>
    </location>
</feature>
<keyword evidence="5" id="KW-0479">Metal-binding</keyword>
<evidence type="ECO:0000256" key="7">
    <source>
        <dbReference type="ARBA" id="ARBA00022853"/>
    </source>
</evidence>
<evidence type="ECO:0000256" key="4">
    <source>
        <dbReference type="ARBA" id="ARBA00022553"/>
    </source>
</evidence>
<dbReference type="InterPro" id="IPR051630">
    <property type="entry name" value="Corepressor-Demethylase"/>
</dbReference>
<feature type="domain" description="JmjC" evidence="17">
    <location>
        <begin position="1033"/>
        <end position="1196"/>
    </location>
</feature>
<feature type="region of interest" description="Disordered" evidence="16">
    <location>
        <begin position="433"/>
        <end position="453"/>
    </location>
</feature>
<evidence type="ECO:0000256" key="3">
    <source>
        <dbReference type="ARBA" id="ARBA00004123"/>
    </source>
</evidence>
<dbReference type="SMART" id="SM00558">
    <property type="entry name" value="JmjC"/>
    <property type="match status" value="1"/>
</dbReference>
<dbReference type="Pfam" id="PF21322">
    <property type="entry name" value="KDM6_C-hel"/>
    <property type="match status" value="1"/>
</dbReference>
<dbReference type="GO" id="GO:0044666">
    <property type="term" value="C:MLL3/4 complex"/>
    <property type="evidence" value="ECO:0007669"/>
    <property type="project" value="TreeGrafter"/>
</dbReference>
<dbReference type="SMART" id="SM00028">
    <property type="entry name" value="TPR"/>
    <property type="match status" value="7"/>
</dbReference>
<name>A0A8C6FCN6_MONMO</name>
<evidence type="ECO:0000256" key="15">
    <source>
        <dbReference type="PROSITE-ProRule" id="PRU00339"/>
    </source>
</evidence>
<dbReference type="Pfam" id="PF02373">
    <property type="entry name" value="JmjC"/>
    <property type="match status" value="1"/>
</dbReference>
<keyword evidence="11" id="KW-0539">Nucleus</keyword>
<feature type="compositionally biased region" description="Pro residues" evidence="16">
    <location>
        <begin position="881"/>
        <end position="894"/>
    </location>
</feature>